<feature type="transmembrane region" description="Helical" evidence="2">
    <location>
        <begin position="66"/>
        <end position="91"/>
    </location>
</feature>
<dbReference type="EMBL" id="JABWRZ020000001">
    <property type="protein sequence ID" value="MBV4491596.1"/>
    <property type="molecule type" value="Genomic_DNA"/>
</dbReference>
<reference evidence="3 4" key="1">
    <citation type="journal article" date="2020" name="Microorganisms">
        <title>Reliable Identification of Environmental Pseudomonas Isolates Using the rpoD Gene.</title>
        <authorList>
            <consortium name="The Broad Institute Genome Sequencing Platform"/>
            <person name="Girard L."/>
            <person name="Lood C."/>
            <person name="Rokni-Zadeh H."/>
            <person name="van Noort V."/>
            <person name="Lavigne R."/>
            <person name="De Mot R."/>
        </authorList>
    </citation>
    <scope>NUCLEOTIDE SEQUENCE [LARGE SCALE GENOMIC DNA]</scope>
    <source>
        <strain evidence="3 4">RD9SR1</strain>
    </source>
</reference>
<comment type="caution">
    <text evidence="3">The sequence shown here is derived from an EMBL/GenBank/DDBJ whole genome shotgun (WGS) entry which is preliminary data.</text>
</comment>
<evidence type="ECO:0000313" key="3">
    <source>
        <dbReference type="EMBL" id="MBV4491596.1"/>
    </source>
</evidence>
<evidence type="ECO:0000256" key="2">
    <source>
        <dbReference type="SAM" id="Phobius"/>
    </source>
</evidence>
<feature type="compositionally biased region" description="Basic and acidic residues" evidence="1">
    <location>
        <begin position="220"/>
        <end position="232"/>
    </location>
</feature>
<feature type="compositionally biased region" description="Acidic residues" evidence="1">
    <location>
        <begin position="233"/>
        <end position="254"/>
    </location>
</feature>
<feature type="transmembrane region" description="Helical" evidence="2">
    <location>
        <begin position="42"/>
        <end position="60"/>
    </location>
</feature>
<dbReference type="Proteomes" id="UP000609530">
    <property type="component" value="Unassembled WGS sequence"/>
</dbReference>
<dbReference type="RefSeq" id="WP_186674090.1">
    <property type="nucleotide sequence ID" value="NZ_JABWRZ020000001.1"/>
</dbReference>
<evidence type="ECO:0000313" key="4">
    <source>
        <dbReference type="Proteomes" id="UP000609530"/>
    </source>
</evidence>
<evidence type="ECO:0000256" key="1">
    <source>
        <dbReference type="SAM" id="MobiDB-lite"/>
    </source>
</evidence>
<accession>A0ABS6QBM7</accession>
<protein>
    <submittedName>
        <fullName evidence="3">Uncharacterized protein</fullName>
    </submittedName>
</protein>
<keyword evidence="2" id="KW-0812">Transmembrane</keyword>
<keyword evidence="2" id="KW-1133">Transmembrane helix</keyword>
<name>A0ABS6QBM7_9PSED</name>
<keyword evidence="4" id="KW-1185">Reference proteome</keyword>
<gene>
    <name evidence="3" type="ORF">HU760_013440</name>
</gene>
<proteinExistence type="predicted"/>
<keyword evidence="2" id="KW-0472">Membrane</keyword>
<organism evidence="3 4">
    <name type="scientific">Pseudomonas oryzicola</name>
    <dbReference type="NCBI Taxonomy" id="485876"/>
    <lineage>
        <taxon>Bacteria</taxon>
        <taxon>Pseudomonadati</taxon>
        <taxon>Pseudomonadota</taxon>
        <taxon>Gammaproteobacteria</taxon>
        <taxon>Pseudomonadales</taxon>
        <taxon>Pseudomonadaceae</taxon>
        <taxon>Pseudomonas</taxon>
    </lineage>
</organism>
<sequence>MKLKPAKPGYKGNKLSSQEAAQCGITATLSPISARAYFESGGMALAGSFISYAATASALAAEATAIGAASLAIGASAFIIGGAAAISLITLGGYTLISGKSPLNADQKSELEAITNLYGQFAFTTSVFFSSKYESSMFFAKTAKAASDIFKFSNSAYDSMTTSRALSAADMLFGLKDAQEAIGYFGTDFKKDFEKLLADSEAMLLFDSPNDTSTSSAFPDRSHLGDRPHGEVQDGESDDDVVNDDSDEADSNFF</sequence>
<feature type="region of interest" description="Disordered" evidence="1">
    <location>
        <begin position="210"/>
        <end position="254"/>
    </location>
</feature>